<name>A0AA88S2W8_9ASTE</name>
<comment type="similarity">
    <text evidence="1">Belongs to the plant acyltransferase family.</text>
</comment>
<evidence type="ECO:0000313" key="4">
    <source>
        <dbReference type="EMBL" id="KAK2991046.1"/>
    </source>
</evidence>
<dbReference type="EMBL" id="JAVXUO010000582">
    <property type="protein sequence ID" value="KAK2991046.1"/>
    <property type="molecule type" value="Genomic_DNA"/>
</dbReference>
<keyword evidence="5" id="KW-1185">Reference proteome</keyword>
<dbReference type="Gene3D" id="3.30.559.10">
    <property type="entry name" value="Chloramphenicol acetyltransferase-like domain"/>
    <property type="match status" value="1"/>
</dbReference>
<dbReference type="Proteomes" id="UP001187471">
    <property type="component" value="Unassembled WGS sequence"/>
</dbReference>
<dbReference type="PANTHER" id="PTHR31623">
    <property type="entry name" value="F21J9.9"/>
    <property type="match status" value="1"/>
</dbReference>
<comment type="caution">
    <text evidence="4">The sequence shown here is derived from an EMBL/GenBank/DDBJ whole genome shotgun (WGS) entry which is preliminary data.</text>
</comment>
<evidence type="ECO:0000256" key="2">
    <source>
        <dbReference type="ARBA" id="ARBA00022679"/>
    </source>
</evidence>
<keyword evidence="3" id="KW-0012">Acyltransferase</keyword>
<dbReference type="Pfam" id="PF02458">
    <property type="entry name" value="Transferase"/>
    <property type="match status" value="1"/>
</dbReference>
<accession>A0AA88S2W8</accession>
<proteinExistence type="inferred from homology"/>
<dbReference type="GO" id="GO:0016746">
    <property type="term" value="F:acyltransferase activity"/>
    <property type="evidence" value="ECO:0007669"/>
    <property type="project" value="UniProtKB-KW"/>
</dbReference>
<dbReference type="InterPro" id="IPR023213">
    <property type="entry name" value="CAT-like_dom_sf"/>
</dbReference>
<dbReference type="AlphaFoldDB" id="A0AA88S2W8"/>
<keyword evidence="2" id="KW-0808">Transferase</keyword>
<evidence type="ECO:0000256" key="1">
    <source>
        <dbReference type="ARBA" id="ARBA00009861"/>
    </source>
</evidence>
<organism evidence="4 5">
    <name type="scientific">Escallonia rubra</name>
    <dbReference type="NCBI Taxonomy" id="112253"/>
    <lineage>
        <taxon>Eukaryota</taxon>
        <taxon>Viridiplantae</taxon>
        <taxon>Streptophyta</taxon>
        <taxon>Embryophyta</taxon>
        <taxon>Tracheophyta</taxon>
        <taxon>Spermatophyta</taxon>
        <taxon>Magnoliopsida</taxon>
        <taxon>eudicotyledons</taxon>
        <taxon>Gunneridae</taxon>
        <taxon>Pentapetalae</taxon>
        <taxon>asterids</taxon>
        <taxon>campanulids</taxon>
        <taxon>Escalloniales</taxon>
        <taxon>Escalloniaceae</taxon>
        <taxon>Escallonia</taxon>
    </lineage>
</organism>
<gene>
    <name evidence="4" type="ORF">RJ640_019367</name>
</gene>
<evidence type="ECO:0000313" key="5">
    <source>
        <dbReference type="Proteomes" id="UP001187471"/>
    </source>
</evidence>
<protein>
    <submittedName>
        <fullName evidence="4">Uncharacterized protein</fullName>
    </submittedName>
</protein>
<reference evidence="4" key="1">
    <citation type="submission" date="2022-12" db="EMBL/GenBank/DDBJ databases">
        <title>Draft genome assemblies for two species of Escallonia (Escalloniales).</title>
        <authorList>
            <person name="Chanderbali A."/>
            <person name="Dervinis C."/>
            <person name="Anghel I."/>
            <person name="Soltis D."/>
            <person name="Soltis P."/>
            <person name="Zapata F."/>
        </authorList>
    </citation>
    <scope>NUCLEOTIDE SEQUENCE</scope>
    <source>
        <strain evidence="4">UCBG92.1500</strain>
        <tissue evidence="4">Leaf</tissue>
    </source>
</reference>
<sequence>MVKQVRYKEIRFQCTGLGRAQGQSSISLSRCPKPQSCYGCNITPLEVWHEYFQSNFQKPSVLTLVVNLRTRCSPPMPRHSIGNNFWGAIAQCKPNTEVVLHSLVERLKDELSRINSDLVEQMKGEKGFLKVSEGLKERGEVYSNPEADYFAVSSVCNASFYEADFGWGKPIWSCIGHAPVLTNQAILMDTKSGDGVEAWVTLTEEDMAIFERDPELLTFASLDPSPLETAA</sequence>
<evidence type="ECO:0000256" key="3">
    <source>
        <dbReference type="ARBA" id="ARBA00023315"/>
    </source>
</evidence>
<dbReference type="PANTHER" id="PTHR31623:SF17">
    <property type="entry name" value="F21J9.9"/>
    <property type="match status" value="1"/>
</dbReference>